<evidence type="ECO:0000313" key="1">
    <source>
        <dbReference type="EMBL" id="KAF2832376.1"/>
    </source>
</evidence>
<keyword evidence="2" id="KW-1185">Reference proteome</keyword>
<sequence>MCHRHRHLAKCNSTSKPFAMNTQAQPPKGTALSAEDIKALEHLLEHKLHEVPPLNKSHMYTIVEITNGTQDQYRPYLIDDVDEGATFRGYLHQRGLIMRNNQLGLRLVQWDLQTIIAMFCSNVDKHRSFDTRRPRQQMRNRFASHIHPRKPRIRPSRHPHRRPRPTHHTRRFAQLLAQNESLFDTQNTTKTKLARCRKTITRLNAMRQTEHAQWALIDPTIKATLTYICPMGISVHAAPAEKARGKRKTIELEPAKDEGGDYGYGYNVASSTPFSPAFTSPTTPALTILCDRARIEAHLPQNPLLTALVQPVLGALFKDDRMEFTWQDVAKYSKTNIHVSGALPDSYKIMVINEEEDEEKGDLVRFVRAGDVGRMVEFRDRGYDEAGDEDV</sequence>
<evidence type="ECO:0000313" key="2">
    <source>
        <dbReference type="Proteomes" id="UP000799424"/>
    </source>
</evidence>
<dbReference type="EMBL" id="MU006217">
    <property type="protein sequence ID" value="KAF2832376.1"/>
    <property type="molecule type" value="Genomic_DNA"/>
</dbReference>
<protein>
    <submittedName>
        <fullName evidence="1">Uncharacterized protein</fullName>
    </submittedName>
</protein>
<reference evidence="1" key="1">
    <citation type="journal article" date="2020" name="Stud. Mycol.">
        <title>101 Dothideomycetes genomes: a test case for predicting lifestyles and emergence of pathogens.</title>
        <authorList>
            <person name="Haridas S."/>
            <person name="Albert R."/>
            <person name="Binder M."/>
            <person name="Bloem J."/>
            <person name="Labutti K."/>
            <person name="Salamov A."/>
            <person name="Andreopoulos B."/>
            <person name="Baker S."/>
            <person name="Barry K."/>
            <person name="Bills G."/>
            <person name="Bluhm B."/>
            <person name="Cannon C."/>
            <person name="Castanera R."/>
            <person name="Culley D."/>
            <person name="Daum C."/>
            <person name="Ezra D."/>
            <person name="Gonzalez J."/>
            <person name="Henrissat B."/>
            <person name="Kuo A."/>
            <person name="Liang C."/>
            <person name="Lipzen A."/>
            <person name="Lutzoni F."/>
            <person name="Magnuson J."/>
            <person name="Mondo S."/>
            <person name="Nolan M."/>
            <person name="Ohm R."/>
            <person name="Pangilinan J."/>
            <person name="Park H.-J."/>
            <person name="Ramirez L."/>
            <person name="Alfaro M."/>
            <person name="Sun H."/>
            <person name="Tritt A."/>
            <person name="Yoshinaga Y."/>
            <person name="Zwiers L.-H."/>
            <person name="Turgeon B."/>
            <person name="Goodwin S."/>
            <person name="Spatafora J."/>
            <person name="Crous P."/>
            <person name="Grigoriev I."/>
        </authorList>
    </citation>
    <scope>NUCLEOTIDE SEQUENCE</scope>
    <source>
        <strain evidence="1">CBS 113818</strain>
    </source>
</reference>
<proteinExistence type="predicted"/>
<dbReference type="AlphaFoldDB" id="A0A6A7AGL4"/>
<name>A0A6A7AGL4_9PLEO</name>
<organism evidence="1 2">
    <name type="scientific">Ophiobolus disseminans</name>
    <dbReference type="NCBI Taxonomy" id="1469910"/>
    <lineage>
        <taxon>Eukaryota</taxon>
        <taxon>Fungi</taxon>
        <taxon>Dikarya</taxon>
        <taxon>Ascomycota</taxon>
        <taxon>Pezizomycotina</taxon>
        <taxon>Dothideomycetes</taxon>
        <taxon>Pleosporomycetidae</taxon>
        <taxon>Pleosporales</taxon>
        <taxon>Pleosporineae</taxon>
        <taxon>Phaeosphaeriaceae</taxon>
        <taxon>Ophiobolus</taxon>
    </lineage>
</organism>
<dbReference type="OrthoDB" id="3689672at2759"/>
<dbReference type="Proteomes" id="UP000799424">
    <property type="component" value="Unassembled WGS sequence"/>
</dbReference>
<accession>A0A6A7AGL4</accession>
<gene>
    <name evidence="1" type="ORF">CC86DRAFT_377551</name>
</gene>